<organism evidence="1">
    <name type="scientific">Apis mellifera</name>
    <name type="common">Honeybee</name>
    <dbReference type="NCBI Taxonomy" id="7460"/>
    <lineage>
        <taxon>Eukaryota</taxon>
        <taxon>Metazoa</taxon>
        <taxon>Ecdysozoa</taxon>
        <taxon>Arthropoda</taxon>
        <taxon>Hexapoda</taxon>
        <taxon>Insecta</taxon>
        <taxon>Pterygota</taxon>
        <taxon>Neoptera</taxon>
        <taxon>Endopterygota</taxon>
        <taxon>Hymenoptera</taxon>
        <taxon>Apocrita</taxon>
        <taxon>Aculeata</taxon>
        <taxon>Apoidea</taxon>
        <taxon>Anthophila</taxon>
        <taxon>Apidae</taxon>
        <taxon>Apis</taxon>
    </lineage>
</organism>
<evidence type="ECO:0000313" key="3">
    <source>
        <dbReference type="RefSeq" id="XP_392037.1"/>
    </source>
</evidence>
<protein>
    <submittedName>
        <fullName evidence="3">Uncharacterized protein LOC408493</fullName>
    </submittedName>
</protein>
<accession>A0A8B9AY55</accession>
<dbReference type="OrthoDB" id="16434at2759"/>
<dbReference type="RefSeq" id="XP_392037.1">
    <property type="nucleotide sequence ID" value="XM_392037.6"/>
</dbReference>
<dbReference type="KEGG" id="ame:408493"/>
<dbReference type="Pfam" id="PF16053">
    <property type="entry name" value="MRP-S34"/>
    <property type="match status" value="1"/>
</dbReference>
<reference evidence="1" key="1">
    <citation type="submission" date="2021-01" db="UniProtKB">
        <authorList>
            <consortium name="EnsemblMetazoa"/>
        </authorList>
    </citation>
    <scope>IDENTIFICATION</scope>
    <source>
        <strain evidence="1">DH4</strain>
    </source>
</reference>
<dbReference type="PANTHER" id="PTHR28589">
    <property type="entry name" value="28S RIBOSOMAL PROTEIN S34, MITOCHONDRIAL"/>
    <property type="match status" value="1"/>
</dbReference>
<accession>A0A7M7R2Q4</accession>
<proteinExistence type="predicted"/>
<sequence>MVIKYIGRKHYLKGKPLWEILGNLKNHGVGRMIIRNTQQRYPEACYMKILKVAALPDTSKHFHDPRNVVVLVEQVFRGKKLPLPVQIDTVTFKPDYMLIPKDQEANYINRTKQPIQKIMPRTTNFPPLLKEILMRQKNLKEESSDLKLTIKYAPLGIKNYKIAEEGETPTVNIEIGLGEPASPSLYANIKQENTS</sequence>
<dbReference type="InterPro" id="IPR032053">
    <property type="entry name" value="Ribosomal_mS34"/>
</dbReference>
<dbReference type="Proteomes" id="UP000005203">
    <property type="component" value="Linkage group LG14"/>
</dbReference>
<evidence type="ECO:0000313" key="2">
    <source>
        <dbReference type="Proteomes" id="UP000005203"/>
    </source>
</evidence>
<name>A0A7M7R2Q4_APIME</name>
<dbReference type="PANTHER" id="PTHR28589:SF1">
    <property type="entry name" value="SMALL RIBOSOMAL SUBUNIT PROTEIN MS34"/>
    <property type="match status" value="1"/>
</dbReference>
<keyword evidence="2" id="KW-1185">Reference proteome</keyword>
<gene>
    <name evidence="1" type="primary">408493</name>
    <name evidence="3" type="synonym">LOC408493</name>
</gene>
<dbReference type="GO" id="GO:0005739">
    <property type="term" value="C:mitochondrion"/>
    <property type="evidence" value="ECO:0007669"/>
    <property type="project" value="InterPro"/>
</dbReference>
<evidence type="ECO:0000313" key="1">
    <source>
        <dbReference type="EnsemblMetazoa" id="XP_392037"/>
    </source>
</evidence>
<dbReference type="AlphaFoldDB" id="A0A7M7R2Q4"/>
<dbReference type="OMA" id="NPQMKVH"/>
<dbReference type="GO" id="GO:0003735">
    <property type="term" value="F:structural constituent of ribosome"/>
    <property type="evidence" value="ECO:0007669"/>
    <property type="project" value="InterPro"/>
</dbReference>
<dbReference type="EnsemblMetazoa" id="XM_392037">
    <property type="protein sequence ID" value="XP_392037"/>
    <property type="gene ID" value="LOC408493"/>
</dbReference>
<reference evidence="3" key="2">
    <citation type="submission" date="2025-04" db="UniProtKB">
        <authorList>
            <consortium name="RefSeq"/>
        </authorList>
    </citation>
    <scope>IDENTIFICATION</scope>
    <source>
        <strain evidence="3">DH4</strain>
        <tissue evidence="3">Whole body</tissue>
    </source>
</reference>